<feature type="region of interest" description="Disordered" evidence="4">
    <location>
        <begin position="46"/>
        <end position="92"/>
    </location>
</feature>
<keyword evidence="3" id="KW-0833">Ubl conjugation pathway</keyword>
<dbReference type="Ensembl" id="ENSPCLT00000017396.1">
    <property type="protein sequence ID" value="ENSPCLP00000013094.1"/>
    <property type="gene ID" value="ENSPCLG00000010733.1"/>
</dbReference>
<keyword evidence="3" id="KW-0645">Protease</keyword>
<comment type="similarity">
    <text evidence="3">Belongs to the peptidase C19 family.</text>
</comment>
<dbReference type="EC" id="3.4.19.12" evidence="3"/>
<sequence>MSAAWGGPGRRRRGVGGRRRTLRGLGGLGGLAGRLLRAWARLAGGRGDRSARRRRPQHEDDEGGFESAGRRETARGGGVGAAGSGARPPGAQGLRNHGNTCFMNAVVQCLSNTAPLAEFLALGRYRARGARAEVTHRLAALVRALWSLEYTPRLSAEFQSIVAKHGAQFRGNAQHDALEFLLWLLDRMHEDLGSASAEQSGASGESFVQSHFQAQYRSSLTCPHCRKQSNTFDPFLCISLPIPVRQTRALNVTLVPQREGGRSLRVGLAVPLLGTAAELREMVAQEGDLPPQQVILAEVSPQGFLRSLDDTEELSTAGQEAPLYALQAPPETPAGTGHYVGLVALVASYWGFPRAWPHRAHPLPAGAHPVLLLLCHVAGTGPHRARFGPPLVLWAERGASWAQLQRDVLAPLCGMMRSAVQVGGTAPQFRIHVAGEPSAYLSPQDPHPLCHAAIDRALQQSPTGGPPHVALTVEWDISTKERLFGSMQQEAVQDADSVRLQQAAHQQHSCTLDECFQLYTKEEQLAPDDAWRCPHCRVLQQGTVQLRLWTLPDILIIHLKRFRQVAQRRHKLSTLVRFPLRGLDMAPHLAPGGGRWQHSLRPPRSCPPDALYDLYAVCNHHGSMQGGHYTAYCCNSLDGRWYSYDDSTVVGVREDEVSTRSAYILFYQRRNAIPAWSASSAARGSSSSAPLNHWAARLGGTKQHSAESQPAAPRPSPPCSPDLSTAQEQGGFEARPPVRGVQSRSLSVKLPPPTRCRAPPRAVPLRWSFASRLRAAPGQLQPYIPMGPVGGGSPRVEQNAVLGDASGHPCVISILGLGAQCWEHLGADSSGLSGSRASLRQQHPASGYPSPPVLGSSCNGVPKIRACLHYEHPTAEYQPWVHPTQGSLCTWLCCAEYLHPWPCAFQPTPYWEQAGGLQGQGTVGRESIYSIQRVLCRDAVCFLQATGADGWAAGLLAHSGLCNMWFSRGRFY</sequence>
<dbReference type="SUPFAM" id="SSF54001">
    <property type="entry name" value="Cysteine proteinases"/>
    <property type="match status" value="1"/>
</dbReference>
<evidence type="ECO:0000313" key="7">
    <source>
        <dbReference type="Proteomes" id="UP000472261"/>
    </source>
</evidence>
<dbReference type="Proteomes" id="UP000472261">
    <property type="component" value="Unplaced"/>
</dbReference>
<feature type="region of interest" description="Disordered" evidence="4">
    <location>
        <begin position="700"/>
        <end position="757"/>
    </location>
</feature>
<dbReference type="InterPro" id="IPR001394">
    <property type="entry name" value="Peptidase_C19_UCH"/>
</dbReference>
<evidence type="ECO:0000313" key="6">
    <source>
        <dbReference type="Ensembl" id="ENSPCLP00000013094.1"/>
    </source>
</evidence>
<organism evidence="6 7">
    <name type="scientific">Phasianus colchicus</name>
    <name type="common">Common pheasant</name>
    <dbReference type="NCBI Taxonomy" id="9054"/>
    <lineage>
        <taxon>Eukaryota</taxon>
        <taxon>Metazoa</taxon>
        <taxon>Chordata</taxon>
        <taxon>Craniata</taxon>
        <taxon>Vertebrata</taxon>
        <taxon>Euteleostomi</taxon>
        <taxon>Archelosauria</taxon>
        <taxon>Archosauria</taxon>
        <taxon>Dinosauria</taxon>
        <taxon>Saurischia</taxon>
        <taxon>Theropoda</taxon>
        <taxon>Coelurosauria</taxon>
        <taxon>Aves</taxon>
        <taxon>Neognathae</taxon>
        <taxon>Galloanserae</taxon>
        <taxon>Galliformes</taxon>
        <taxon>Phasianidae</taxon>
        <taxon>Phasianinae</taxon>
        <taxon>Phasianus</taxon>
    </lineage>
</organism>
<dbReference type="OMA" id="RWENITK"/>
<reference evidence="6" key="2">
    <citation type="submission" date="2025-09" db="UniProtKB">
        <authorList>
            <consortium name="Ensembl"/>
        </authorList>
    </citation>
    <scope>IDENTIFICATION</scope>
</reference>
<evidence type="ECO:0000256" key="2">
    <source>
        <dbReference type="ARBA" id="ARBA00022801"/>
    </source>
</evidence>
<comment type="catalytic activity">
    <reaction evidence="1 3">
        <text>Thiol-dependent hydrolysis of ester, thioester, amide, peptide and isopeptide bonds formed by the C-terminal Gly of ubiquitin (a 76-residue protein attached to proteins as an intracellular targeting signal).</text>
        <dbReference type="EC" id="3.4.19.12"/>
    </reaction>
</comment>
<dbReference type="InterPro" id="IPR018200">
    <property type="entry name" value="USP_CS"/>
</dbReference>
<accession>A0A669PXN9</accession>
<dbReference type="AlphaFoldDB" id="A0A669PXN9"/>
<evidence type="ECO:0000259" key="5">
    <source>
        <dbReference type="PROSITE" id="PS50235"/>
    </source>
</evidence>
<dbReference type="CDD" id="cd02674">
    <property type="entry name" value="Peptidase_C19R"/>
    <property type="match status" value="1"/>
</dbReference>
<evidence type="ECO:0000256" key="3">
    <source>
        <dbReference type="RuleBase" id="RU366025"/>
    </source>
</evidence>
<proteinExistence type="inferred from homology"/>
<feature type="region of interest" description="Disordered" evidence="4">
    <location>
        <begin position="1"/>
        <end position="23"/>
    </location>
</feature>
<dbReference type="FunFam" id="3.90.70.10:FF:000048">
    <property type="entry name" value="Ubiquitin carboxyl-terminal hydrolase 31"/>
    <property type="match status" value="1"/>
</dbReference>
<dbReference type="PROSITE" id="PS00972">
    <property type="entry name" value="USP_1"/>
    <property type="match status" value="1"/>
</dbReference>
<name>A0A669PXN9_PHACC</name>
<dbReference type="InterPro" id="IPR050185">
    <property type="entry name" value="Ub_carboxyl-term_hydrolase"/>
</dbReference>
<dbReference type="GO" id="GO:0004843">
    <property type="term" value="F:cysteine-type deubiquitinase activity"/>
    <property type="evidence" value="ECO:0007669"/>
    <property type="project" value="UniProtKB-UniRule"/>
</dbReference>
<evidence type="ECO:0000256" key="4">
    <source>
        <dbReference type="SAM" id="MobiDB-lite"/>
    </source>
</evidence>
<keyword evidence="2 3" id="KW-0378">Hydrolase</keyword>
<feature type="compositionally biased region" description="Basic residues" evidence="4">
    <location>
        <begin position="9"/>
        <end position="22"/>
    </location>
</feature>
<dbReference type="GO" id="GO:0016579">
    <property type="term" value="P:protein deubiquitination"/>
    <property type="evidence" value="ECO:0007669"/>
    <property type="project" value="InterPro"/>
</dbReference>
<dbReference type="InterPro" id="IPR038765">
    <property type="entry name" value="Papain-like_cys_pep_sf"/>
</dbReference>
<dbReference type="Gene3D" id="3.90.70.10">
    <property type="entry name" value="Cysteine proteinases"/>
    <property type="match status" value="2"/>
</dbReference>
<dbReference type="InterPro" id="IPR028889">
    <property type="entry name" value="USP"/>
</dbReference>
<dbReference type="GO" id="GO:0006508">
    <property type="term" value="P:proteolysis"/>
    <property type="evidence" value="ECO:0007669"/>
    <property type="project" value="UniProtKB-KW"/>
</dbReference>
<dbReference type="Pfam" id="PF00443">
    <property type="entry name" value="UCH"/>
    <property type="match status" value="1"/>
</dbReference>
<feature type="domain" description="USP" evidence="5">
    <location>
        <begin position="92"/>
        <end position="670"/>
    </location>
</feature>
<keyword evidence="7" id="KW-1185">Reference proteome</keyword>
<dbReference type="PROSITE" id="PS50235">
    <property type="entry name" value="USP_3"/>
    <property type="match status" value="1"/>
</dbReference>
<dbReference type="PANTHER" id="PTHR21646">
    <property type="entry name" value="UBIQUITIN CARBOXYL-TERMINAL HYDROLASE"/>
    <property type="match status" value="1"/>
</dbReference>
<dbReference type="PROSITE" id="PS00973">
    <property type="entry name" value="USP_2"/>
    <property type="match status" value="1"/>
</dbReference>
<protein>
    <recommendedName>
        <fullName evidence="3">Ubiquitin carboxyl-terminal hydrolase</fullName>
        <ecNumber evidence="3">3.4.19.12</ecNumber>
    </recommendedName>
</protein>
<dbReference type="PANTHER" id="PTHR21646:SF20">
    <property type="entry name" value="UBIQUITIN CARBOXYL-TERMINAL HYDROLASE 43"/>
    <property type="match status" value="1"/>
</dbReference>
<reference evidence="6" key="1">
    <citation type="submission" date="2025-08" db="UniProtKB">
        <authorList>
            <consortium name="Ensembl"/>
        </authorList>
    </citation>
    <scope>IDENTIFICATION</scope>
</reference>
<keyword evidence="3" id="KW-0788">Thiol protease</keyword>
<evidence type="ECO:0000256" key="1">
    <source>
        <dbReference type="ARBA" id="ARBA00000707"/>
    </source>
</evidence>